<keyword evidence="3" id="KW-1185">Reference proteome</keyword>
<dbReference type="KEGG" id="tso:IZ6_27780"/>
<evidence type="ECO:0000256" key="1">
    <source>
        <dbReference type="SAM" id="SignalP"/>
    </source>
</evidence>
<dbReference type="Proteomes" id="UP000515317">
    <property type="component" value="Chromosome"/>
</dbReference>
<protein>
    <recommendedName>
        <fullName evidence="4">DUF1194 domain-containing protein</fullName>
    </recommendedName>
</protein>
<dbReference type="RefSeq" id="WP_222875647.1">
    <property type="nucleotide sequence ID" value="NZ_AP023361.1"/>
</dbReference>
<dbReference type="InterPro" id="IPR036465">
    <property type="entry name" value="vWFA_dom_sf"/>
</dbReference>
<organism evidence="2 3">
    <name type="scientific">Terrihabitans soli</name>
    <dbReference type="NCBI Taxonomy" id="708113"/>
    <lineage>
        <taxon>Bacteria</taxon>
        <taxon>Pseudomonadati</taxon>
        <taxon>Pseudomonadota</taxon>
        <taxon>Alphaproteobacteria</taxon>
        <taxon>Hyphomicrobiales</taxon>
        <taxon>Terrihabitans</taxon>
    </lineage>
</organism>
<gene>
    <name evidence="2" type="ORF">IZ6_27780</name>
</gene>
<dbReference type="SUPFAM" id="SSF53300">
    <property type="entry name" value="vWA-like"/>
    <property type="match status" value="1"/>
</dbReference>
<keyword evidence="1" id="KW-0732">Signal</keyword>
<name>A0A6S6QL36_9HYPH</name>
<feature type="signal peptide" evidence="1">
    <location>
        <begin position="1"/>
        <end position="19"/>
    </location>
</feature>
<accession>A0A6S6QL36</accession>
<evidence type="ECO:0000313" key="2">
    <source>
        <dbReference type="EMBL" id="BCJ92043.1"/>
    </source>
</evidence>
<evidence type="ECO:0008006" key="4">
    <source>
        <dbReference type="Google" id="ProtNLM"/>
    </source>
</evidence>
<proteinExistence type="predicted"/>
<dbReference type="Pfam" id="PF06707">
    <property type="entry name" value="DUF1194"/>
    <property type="match status" value="1"/>
</dbReference>
<dbReference type="EMBL" id="AP023361">
    <property type="protein sequence ID" value="BCJ92043.1"/>
    <property type="molecule type" value="Genomic_DNA"/>
</dbReference>
<feature type="chain" id="PRO_5027715745" description="DUF1194 domain-containing protein" evidence="1">
    <location>
        <begin position="20"/>
        <end position="271"/>
    </location>
</feature>
<reference evidence="2 3" key="1">
    <citation type="submission" date="2020-08" db="EMBL/GenBank/DDBJ databases">
        <title>Genome sequence of Rhizobiales bacterium strain IZ6.</title>
        <authorList>
            <person name="Nakai R."/>
            <person name="Naganuma T."/>
        </authorList>
    </citation>
    <scope>NUCLEOTIDE SEQUENCE [LARGE SCALE GENOMIC DNA]</scope>
    <source>
        <strain evidence="2 3">IZ6</strain>
    </source>
</reference>
<sequence>MRILTLVALMFGLTGTAAAQMAAGDANTVDLELVLAVDISYSMDEDELRLQREGYVAAITSKPVIDAIKEGVYGRIAVAYVEWAGTEQQNLLIDWQIIDGPGTAQAFADKLAESSTNRAYRTSISAALDFSSRLFAKNAYEGTRRVIDISGDGPNNQGNVVTFMRDLVVSMGIGINGLPLALKAPNSGSVDIQNLEAYYRECVIGGPGAFVIPVAGKNEFAEAIRTKLVLEISAIEPQARVIPVQNKAVNCMMGEKIWRDRYGDGIQDNWQ</sequence>
<dbReference type="InterPro" id="IPR010607">
    <property type="entry name" value="DUF1194"/>
</dbReference>
<dbReference type="AlphaFoldDB" id="A0A6S6QL36"/>
<evidence type="ECO:0000313" key="3">
    <source>
        <dbReference type="Proteomes" id="UP000515317"/>
    </source>
</evidence>
<dbReference type="Gene3D" id="3.40.50.410">
    <property type="entry name" value="von Willebrand factor, type A domain"/>
    <property type="match status" value="1"/>
</dbReference>